<dbReference type="RefSeq" id="XP_031754843.1">
    <property type="nucleotide sequence ID" value="XM_031898983.1"/>
</dbReference>
<evidence type="ECO:0000313" key="4">
    <source>
        <dbReference type="Xenbase" id="XB-GENE-5839597"/>
    </source>
</evidence>
<name>F7D0S1_XENTR</name>
<reference evidence="3" key="3">
    <citation type="submission" date="2025-04" db="UniProtKB">
        <authorList>
            <consortium name="RefSeq"/>
        </authorList>
    </citation>
    <scope>IDENTIFICATION</scope>
    <source>
        <strain evidence="3">Nigerian</strain>
        <tissue evidence="3">Liver and blood</tissue>
    </source>
</reference>
<evidence type="ECO:0000313" key="3">
    <source>
        <dbReference type="RefSeq" id="XP_031754843.1"/>
    </source>
</evidence>
<dbReference type="GeneID" id="779566"/>
<sequence>MEWLKNTCQLLKMVILNTDFGPFTYSHEISSVAFVNSLQDEHQKRMDFWKEMAEFDFQCSLLFEKLSCFHEQFTGAKVPEHTKFILFSIKLSFAIDGNLMKCEELLQKLQKMKAFGYQAVPGTPIFRNVFFDILCYRQELMNAAQKMEFLWKEIYEQEEVLLKTEKCIQSGYQDFSSKNGTLRERCHQKCSESLSCHNPNFQHKQPKTAEHAYSQKTYSPYNVVTNTTNKTVLSESVSSRFYLDKYLEPIKVESYSMEDLNHKNLLNPLLRLPLADFTTSSRTRGEKLSLQPLTKVNKLLKDVSIQTQDKEEGEIGLSTSSPSNSKEMQDKYSELSKECGVQTELSFGRASPLELSDSLLTSFSEQTDPDTKSSVFWDSYDLHLSRRMFDNSVNWQQDWDVKEHNELQGIENLLKYTEAILKEEDMALREEQTLESLLREAQLPMYFIFNGDVNKGNYQQNQDIQKNMESNAVTRLNRLSSTPNVNITHQCTSLHSLIQQNNYLPDDSVINLQHCDLDMVEELKELHLTEERISVESKNIKECCELGSHEAFKKDCPFNISNKRLSFLALLRRQRNQVEGGRKPCLQMGKTTMNKIL</sequence>
<dbReference type="Bgee" id="ENSXETG00000022726">
    <property type="expression patterns" value="Expressed in ovary and 7 other cell types or tissues"/>
</dbReference>
<accession>F7D0S1</accession>
<dbReference type="Ensembl" id="ENSXETT00000049166">
    <property type="protein sequence ID" value="ENSXETP00000049166"/>
    <property type="gene ID" value="ENSXETG00000022726"/>
</dbReference>
<dbReference type="CTD" id="779566"/>
<dbReference type="HOGENOM" id="CLU_453865_0_0_1"/>
<reference evidence="1" key="1">
    <citation type="journal article" date="2010" name="Science">
        <title>The genome of the Western clawed frog Xenopus tropicalis.</title>
        <authorList>
            <person name="Hellsten U."/>
            <person name="Harland R.M."/>
            <person name="Gilchrist M.J."/>
            <person name="Hendrix D."/>
            <person name="Jurka J."/>
            <person name="Kapitonov V."/>
            <person name="Ovcharenko I."/>
            <person name="Putnam N.H."/>
            <person name="Shu S."/>
            <person name="Taher L."/>
            <person name="Blitz I.L."/>
            <person name="Blumberg B."/>
            <person name="Dichmann D.S."/>
            <person name="Dubchak I."/>
            <person name="Amaya E."/>
            <person name="Detter J.C."/>
            <person name="Fletcher R."/>
            <person name="Gerhard D.S."/>
            <person name="Goodstein D."/>
            <person name="Graves T."/>
            <person name="Grigoriev I.V."/>
            <person name="Grimwood J."/>
            <person name="Kawashima T."/>
            <person name="Lindquist E."/>
            <person name="Lucas S.M."/>
            <person name="Mead P.E."/>
            <person name="Mitros T."/>
            <person name="Ogino H."/>
            <person name="Ohta Y."/>
            <person name="Poliakov A.V."/>
            <person name="Pollet N."/>
            <person name="Robert J."/>
            <person name="Salamov A."/>
            <person name="Sater A.K."/>
            <person name="Schmutz J."/>
            <person name="Terry A."/>
            <person name="Vize P.D."/>
            <person name="Warren W.C."/>
            <person name="Wells D."/>
            <person name="Wills A."/>
            <person name="Wilson R.K."/>
            <person name="Zimmerman L.B."/>
            <person name="Zorn A.M."/>
            <person name="Grainger R."/>
            <person name="Grammer T."/>
            <person name="Khokha M.K."/>
            <person name="Richardson P.M."/>
            <person name="Rokhsar D.S."/>
        </authorList>
    </citation>
    <scope>NUCLEOTIDE SEQUENCE [LARGE SCALE GENOMIC DNA]</scope>
    <source>
        <strain evidence="1">Nigerian</strain>
    </source>
</reference>
<proteinExistence type="predicted"/>
<evidence type="ECO:0000313" key="1">
    <source>
        <dbReference type="Ensembl" id="ENSXETP00000049166"/>
    </source>
</evidence>
<dbReference type="Proteomes" id="UP000008143">
    <property type="component" value="Chromosome 3"/>
</dbReference>
<dbReference type="AlphaFoldDB" id="F7D0S1"/>
<dbReference type="Xenbase" id="XB-GENE-5839597">
    <property type="gene designation" value="germes"/>
</dbReference>
<protein>
    <submittedName>
        <fullName evidence="1">Uncharacterized LOC779566</fullName>
    </submittedName>
    <submittedName>
        <fullName evidence="3">Uncharacterized protein germes isoform X2</fullName>
    </submittedName>
</protein>
<dbReference type="AGR" id="Xenbase:XB-GENE-5839597"/>
<keyword evidence="2" id="KW-1185">Reference proteome</keyword>
<reference evidence="1" key="2">
    <citation type="submission" date="2011-06" db="UniProtKB">
        <authorList>
            <consortium name="Ensembl"/>
        </authorList>
    </citation>
    <scope>IDENTIFICATION</scope>
</reference>
<organism evidence="1">
    <name type="scientific">Xenopus tropicalis</name>
    <name type="common">Western clawed frog</name>
    <name type="synonym">Silurana tropicalis</name>
    <dbReference type="NCBI Taxonomy" id="8364"/>
    <lineage>
        <taxon>Eukaryota</taxon>
        <taxon>Metazoa</taxon>
        <taxon>Chordata</taxon>
        <taxon>Craniata</taxon>
        <taxon>Vertebrata</taxon>
        <taxon>Euteleostomi</taxon>
        <taxon>Amphibia</taxon>
        <taxon>Batrachia</taxon>
        <taxon>Anura</taxon>
        <taxon>Pipoidea</taxon>
        <taxon>Pipidae</taxon>
        <taxon>Xenopodinae</taxon>
        <taxon>Xenopus</taxon>
        <taxon>Silurana</taxon>
    </lineage>
</organism>
<gene>
    <name evidence="1 3 4" type="primary">germes</name>
</gene>
<evidence type="ECO:0000313" key="2">
    <source>
        <dbReference type="Proteomes" id="UP000008143"/>
    </source>
</evidence>